<evidence type="ECO:0000313" key="5">
    <source>
        <dbReference type="Proteomes" id="UP000321947"/>
    </source>
</evidence>
<dbReference type="Gene3D" id="3.40.50.720">
    <property type="entry name" value="NAD(P)-binding Rossmann-like Domain"/>
    <property type="match status" value="1"/>
</dbReference>
<dbReference type="AlphaFoldDB" id="A0A5A7TE49"/>
<sequence length="93" mass="10113">MGSGKMGLKVARRVKGLGMQVIAHDAYKAAGQSKSHLSLIGVVESSNIHHKLYFASYDARSHNLKDRCYPSPSGDVSVHPAMDSSLDEEEFPL</sequence>
<dbReference type="Proteomes" id="UP000321947">
    <property type="component" value="Unassembled WGS sequence"/>
</dbReference>
<evidence type="ECO:0000313" key="2">
    <source>
        <dbReference type="EMBL" id="KAA0041228.1"/>
    </source>
</evidence>
<evidence type="ECO:0000313" key="3">
    <source>
        <dbReference type="EMBL" id="TYK16031.1"/>
    </source>
</evidence>
<comment type="caution">
    <text evidence="2">The sequence shown here is derived from an EMBL/GenBank/DDBJ whole genome shotgun (WGS) entry which is preliminary data.</text>
</comment>
<organism evidence="2 4">
    <name type="scientific">Cucumis melo var. makuwa</name>
    <name type="common">Oriental melon</name>
    <dbReference type="NCBI Taxonomy" id="1194695"/>
    <lineage>
        <taxon>Eukaryota</taxon>
        <taxon>Viridiplantae</taxon>
        <taxon>Streptophyta</taxon>
        <taxon>Embryophyta</taxon>
        <taxon>Tracheophyta</taxon>
        <taxon>Spermatophyta</taxon>
        <taxon>Magnoliopsida</taxon>
        <taxon>eudicotyledons</taxon>
        <taxon>Gunneridae</taxon>
        <taxon>Pentapetalae</taxon>
        <taxon>rosids</taxon>
        <taxon>fabids</taxon>
        <taxon>Cucurbitales</taxon>
        <taxon>Cucurbitaceae</taxon>
        <taxon>Benincaseae</taxon>
        <taxon>Cucumis</taxon>
    </lineage>
</organism>
<feature type="region of interest" description="Disordered" evidence="1">
    <location>
        <begin position="71"/>
        <end position="93"/>
    </location>
</feature>
<evidence type="ECO:0000313" key="4">
    <source>
        <dbReference type="Proteomes" id="UP000321393"/>
    </source>
</evidence>
<dbReference type="EMBL" id="SSTE01016683">
    <property type="protein sequence ID" value="KAA0041228.1"/>
    <property type="molecule type" value="Genomic_DNA"/>
</dbReference>
<dbReference type="Proteomes" id="UP000321393">
    <property type="component" value="Unassembled WGS sequence"/>
</dbReference>
<reference evidence="4 5" key="1">
    <citation type="submission" date="2019-08" db="EMBL/GenBank/DDBJ databases">
        <title>Draft genome sequences of two oriental melons (Cucumis melo L. var makuwa).</title>
        <authorList>
            <person name="Kwon S.-Y."/>
        </authorList>
    </citation>
    <scope>NUCLEOTIDE SEQUENCE [LARGE SCALE GENOMIC DNA]</scope>
    <source>
        <strain evidence="5">cv. Chang Bougi</strain>
        <strain evidence="4">cv. SW 3</strain>
        <tissue evidence="2">Leaf</tissue>
    </source>
</reference>
<gene>
    <name evidence="3" type="ORF">E5676_scaffold32G00270</name>
    <name evidence="2" type="ORF">E6C27_scaffold128G001900</name>
</gene>
<protein>
    <submittedName>
        <fullName evidence="2">D-3-phosphoglycerate dehydrogenase 3</fullName>
    </submittedName>
</protein>
<dbReference type="EMBL" id="SSTD01008349">
    <property type="protein sequence ID" value="TYK16031.1"/>
    <property type="molecule type" value="Genomic_DNA"/>
</dbReference>
<accession>A0A5A7TE49</accession>
<evidence type="ECO:0000256" key="1">
    <source>
        <dbReference type="SAM" id="MobiDB-lite"/>
    </source>
</evidence>
<name>A0A5A7TE49_CUCMM</name>
<proteinExistence type="predicted"/>